<dbReference type="Gene3D" id="1.10.10.10">
    <property type="entry name" value="Winged helix-like DNA-binding domain superfamily/Winged helix DNA-binding domain"/>
    <property type="match status" value="1"/>
</dbReference>
<proteinExistence type="predicted"/>
<evidence type="ECO:0000313" key="2">
    <source>
        <dbReference type="Proteomes" id="UP000002730"/>
    </source>
</evidence>
<dbReference type="RefSeq" id="WP_010074020.1">
    <property type="nucleotide sequence ID" value="NC_014393.1"/>
</dbReference>
<accession>D9SLN6</accession>
<dbReference type="InterPro" id="IPR036388">
    <property type="entry name" value="WH-like_DNA-bd_sf"/>
</dbReference>
<keyword evidence="2" id="KW-1185">Reference proteome</keyword>
<dbReference type="HOGENOM" id="CLU_2315306_0_0_9"/>
<protein>
    <submittedName>
        <fullName evidence="1">Uncharacterized protein</fullName>
    </submittedName>
</protein>
<dbReference type="Proteomes" id="UP000002730">
    <property type="component" value="Chromosome"/>
</dbReference>
<dbReference type="KEGG" id="ccb:Clocel_4010"/>
<dbReference type="AlphaFoldDB" id="D9SLN6"/>
<dbReference type="EMBL" id="CP002160">
    <property type="protein sequence ID" value="ADL53673.1"/>
    <property type="molecule type" value="Genomic_DNA"/>
</dbReference>
<dbReference type="STRING" id="573061.Clocel_4010"/>
<sequence length="99" mass="11564">MQLELGLFDRKIYLIALELNQPFTIDDWTSAVQAEHPTWTKKNIQNRVKNMLRQNLLSKHRKGFKSYYSCLVTRDEFLAAEFVSTGNIDINNNPFMLGL</sequence>
<organism evidence="1 2">
    <name type="scientific">Clostridium cellulovorans (strain ATCC 35296 / DSM 3052 / OCM 3 / 743B)</name>
    <dbReference type="NCBI Taxonomy" id="573061"/>
    <lineage>
        <taxon>Bacteria</taxon>
        <taxon>Bacillati</taxon>
        <taxon>Bacillota</taxon>
        <taxon>Clostridia</taxon>
        <taxon>Eubacteriales</taxon>
        <taxon>Clostridiaceae</taxon>
        <taxon>Clostridium</taxon>
    </lineage>
</organism>
<evidence type="ECO:0000313" key="1">
    <source>
        <dbReference type="EMBL" id="ADL53673.1"/>
    </source>
</evidence>
<gene>
    <name evidence="1" type="ordered locus">Clocel_4010</name>
</gene>
<reference evidence="1 2" key="1">
    <citation type="submission" date="2010-08" db="EMBL/GenBank/DDBJ databases">
        <title>Complete sequence of Clostridium cellulovorans 743B.</title>
        <authorList>
            <consortium name="US DOE Joint Genome Institute"/>
            <person name="Lucas S."/>
            <person name="Copeland A."/>
            <person name="Lapidus A."/>
            <person name="Cheng J.-F."/>
            <person name="Bruce D."/>
            <person name="Goodwin L."/>
            <person name="Pitluck S."/>
            <person name="Chertkov O."/>
            <person name="Detter J.C."/>
            <person name="Han C."/>
            <person name="Tapia R."/>
            <person name="Land M."/>
            <person name="Hauser L."/>
            <person name="Chang Y.-J."/>
            <person name="Jeffries C."/>
            <person name="Kyrpides N."/>
            <person name="Ivanova N."/>
            <person name="Mikhailova N."/>
            <person name="Hemme C.L."/>
            <person name="Woyke T."/>
        </authorList>
    </citation>
    <scope>NUCLEOTIDE SEQUENCE [LARGE SCALE GENOMIC DNA]</scope>
    <source>
        <strain evidence="2">ATCC 35296 / DSM 3052 / OCM 3 / 743B</strain>
    </source>
</reference>
<name>D9SLN6_CLOC7</name>